<feature type="active site" description="Nucleophile" evidence="8">
    <location>
        <position position="174"/>
    </location>
</feature>
<dbReference type="GO" id="GO:0051603">
    <property type="term" value="P:proteolysis involved in protein catabolic process"/>
    <property type="evidence" value="ECO:0007669"/>
    <property type="project" value="TreeGrafter"/>
</dbReference>
<comment type="catalytic activity">
    <reaction evidence="1">
        <text>Hydrolysis of proteins and small molecule substrates at -Asn-|-Xaa- bonds.</text>
        <dbReference type="EC" id="3.4.22.34"/>
    </reaction>
</comment>
<sequence length="397" mass="43911">MRSFLLILALLALVVADDWAVLVAGSNTYNNYRHQSDVYHAYQLLRKNGYPDSRIIVFHYDDSAHNERNPDQGVVINHINGPNVYTGVPKDFTGESVTPDNFLAVLRGETVRGHAKTLKSTANDNVVIYFADHGAAGLVAFPSEYMYADSLMETLNYMHEHRMYKQLVFYMEACESGSMFEGKTLPPNMFTSTAANPSQSSYACYWDSHLSTYLGDVYSVNWLEYADAHTLSDVTLAEQMAYVTQKTTGSQVCQFGDKALTSNKLSTYLAYGNAALMPTFVANVSDAISSRDVDLHIHARRVAANETGAADDLTATIVVRETENDRFTALAEKFNAVHLMKIAAPVEDFDCYRTAIAGIEAVWGKTSDYGLQHFRLVANLCSVHTSAEHIIAAANSL</sequence>
<reference evidence="11" key="1">
    <citation type="submission" date="2021-05" db="EMBL/GenBank/DDBJ databases">
        <title>A free-living protist that lacks canonical eukaryotic 1 DNA replication and segregation systems.</title>
        <authorList>
            <person name="Salas-Leiva D.E."/>
            <person name="Tromer E.C."/>
            <person name="Curtis B.A."/>
            <person name="Jerlstrom-Hultqvist J."/>
            <person name="Kolisko M."/>
            <person name="Yi Z."/>
            <person name="Salas-Leiva J.S."/>
            <person name="Gallot-Lavallee L."/>
            <person name="Kops G.J.P.L."/>
            <person name="Archibald J.M."/>
            <person name="Simpson A.G.B."/>
            <person name="Roger A.J."/>
        </authorList>
    </citation>
    <scope>NUCLEOTIDE SEQUENCE</scope>
    <source>
        <strain evidence="11">BICM</strain>
    </source>
</reference>
<evidence type="ECO:0000256" key="4">
    <source>
        <dbReference type="ARBA" id="ARBA00022670"/>
    </source>
</evidence>
<dbReference type="PRINTS" id="PR00776">
    <property type="entry name" value="HEMOGLOBNASE"/>
</dbReference>
<keyword evidence="7" id="KW-0788">Thiol protease</keyword>
<accession>A0A8J6AXV4</accession>
<evidence type="ECO:0000256" key="3">
    <source>
        <dbReference type="ARBA" id="ARBA00012628"/>
    </source>
</evidence>
<evidence type="ECO:0000256" key="1">
    <source>
        <dbReference type="ARBA" id="ARBA00000810"/>
    </source>
</evidence>
<evidence type="ECO:0000256" key="6">
    <source>
        <dbReference type="ARBA" id="ARBA00022801"/>
    </source>
</evidence>
<evidence type="ECO:0000256" key="5">
    <source>
        <dbReference type="ARBA" id="ARBA00022729"/>
    </source>
</evidence>
<dbReference type="Gene3D" id="1.10.132.130">
    <property type="match status" value="1"/>
</dbReference>
<dbReference type="PIRSF" id="PIRSF019663">
    <property type="entry name" value="Legumain"/>
    <property type="match status" value="1"/>
</dbReference>
<organism evidence="11 12">
    <name type="scientific">Carpediemonas membranifera</name>
    <dbReference type="NCBI Taxonomy" id="201153"/>
    <lineage>
        <taxon>Eukaryota</taxon>
        <taxon>Metamonada</taxon>
        <taxon>Carpediemonas-like organisms</taxon>
        <taxon>Carpediemonas</taxon>
    </lineage>
</organism>
<dbReference type="EMBL" id="JAHDYR010000012">
    <property type="protein sequence ID" value="KAG9395150.1"/>
    <property type="molecule type" value="Genomic_DNA"/>
</dbReference>
<comment type="caution">
    <text evidence="11">The sequence shown here is derived from an EMBL/GenBank/DDBJ whole genome shotgun (WGS) entry which is preliminary data.</text>
</comment>
<dbReference type="GO" id="GO:0006624">
    <property type="term" value="P:vacuolar protein processing"/>
    <property type="evidence" value="ECO:0007669"/>
    <property type="project" value="TreeGrafter"/>
</dbReference>
<evidence type="ECO:0000313" key="11">
    <source>
        <dbReference type="EMBL" id="KAG9395150.1"/>
    </source>
</evidence>
<evidence type="ECO:0000256" key="8">
    <source>
        <dbReference type="PIRSR" id="PIRSR019663-1"/>
    </source>
</evidence>
<evidence type="ECO:0000256" key="2">
    <source>
        <dbReference type="ARBA" id="ARBA00009941"/>
    </source>
</evidence>
<feature type="domain" description="Legumain prodomain" evidence="10">
    <location>
        <begin position="345"/>
        <end position="395"/>
    </location>
</feature>
<dbReference type="InterPro" id="IPR001096">
    <property type="entry name" value="Peptidase_C13"/>
</dbReference>
<dbReference type="GO" id="GO:0004197">
    <property type="term" value="F:cysteine-type endopeptidase activity"/>
    <property type="evidence" value="ECO:0007669"/>
    <property type="project" value="UniProtKB-EC"/>
</dbReference>
<evidence type="ECO:0000256" key="9">
    <source>
        <dbReference type="SAM" id="SignalP"/>
    </source>
</evidence>
<comment type="similarity">
    <text evidence="2">Belongs to the peptidase C13 family.</text>
</comment>
<keyword evidence="5 9" id="KW-0732">Signal</keyword>
<evidence type="ECO:0000313" key="12">
    <source>
        <dbReference type="Proteomes" id="UP000717585"/>
    </source>
</evidence>
<dbReference type="PANTHER" id="PTHR12000">
    <property type="entry name" value="HEMOGLOBINASE FAMILY MEMBER"/>
    <property type="match status" value="1"/>
</dbReference>
<dbReference type="GO" id="GO:0005773">
    <property type="term" value="C:vacuole"/>
    <property type="evidence" value="ECO:0007669"/>
    <property type="project" value="GOC"/>
</dbReference>
<keyword evidence="12" id="KW-1185">Reference proteome</keyword>
<dbReference type="InterPro" id="IPR046427">
    <property type="entry name" value="Legumain_prodom_sf"/>
</dbReference>
<name>A0A8J6AXV4_9EUKA</name>
<dbReference type="AlphaFoldDB" id="A0A8J6AXV4"/>
<dbReference type="Gene3D" id="3.40.50.1460">
    <property type="match status" value="1"/>
</dbReference>
<dbReference type="OrthoDB" id="192611at2759"/>
<proteinExistence type="inferred from homology"/>
<dbReference type="FunFam" id="3.40.50.1460:FF:000006">
    <property type="entry name" value="Legumain"/>
    <property type="match status" value="1"/>
</dbReference>
<dbReference type="Pfam" id="PF20985">
    <property type="entry name" value="Legum_prodom"/>
    <property type="match status" value="1"/>
</dbReference>
<evidence type="ECO:0000256" key="7">
    <source>
        <dbReference type="ARBA" id="ARBA00022807"/>
    </source>
</evidence>
<feature type="signal peptide" evidence="9">
    <location>
        <begin position="1"/>
        <end position="16"/>
    </location>
</feature>
<dbReference type="InterPro" id="IPR048501">
    <property type="entry name" value="Legum_prodom"/>
</dbReference>
<dbReference type="Proteomes" id="UP000717585">
    <property type="component" value="Unassembled WGS sequence"/>
</dbReference>
<keyword evidence="4" id="KW-0645">Protease</keyword>
<evidence type="ECO:0000259" key="10">
    <source>
        <dbReference type="Pfam" id="PF20985"/>
    </source>
</evidence>
<keyword evidence="6" id="KW-0378">Hydrolase</keyword>
<protein>
    <recommendedName>
        <fullName evidence="3">legumain</fullName>
        <ecNumber evidence="3">3.4.22.34</ecNumber>
    </recommendedName>
</protein>
<feature type="chain" id="PRO_5035310872" description="legumain" evidence="9">
    <location>
        <begin position="17"/>
        <end position="397"/>
    </location>
</feature>
<dbReference type="EC" id="3.4.22.34" evidence="3"/>
<feature type="active site" evidence="8">
    <location>
        <position position="133"/>
    </location>
</feature>
<dbReference type="Pfam" id="PF01650">
    <property type="entry name" value="Peptidase_C13"/>
    <property type="match status" value="1"/>
</dbReference>
<dbReference type="PANTHER" id="PTHR12000:SF42">
    <property type="entry name" value="LEGUMAIN"/>
    <property type="match status" value="1"/>
</dbReference>
<gene>
    <name evidence="11" type="ORF">J8273_0369</name>
</gene>